<protein>
    <recommendedName>
        <fullName evidence="4">Lipoprotein</fullName>
    </recommendedName>
</protein>
<dbReference type="Proteomes" id="UP001597241">
    <property type="component" value="Unassembled WGS sequence"/>
</dbReference>
<reference evidence="3" key="1">
    <citation type="journal article" date="2019" name="Int. J. Syst. Evol. Microbiol.">
        <title>The Global Catalogue of Microorganisms (GCM) 10K type strain sequencing project: providing services to taxonomists for standard genome sequencing and annotation.</title>
        <authorList>
            <consortium name="The Broad Institute Genomics Platform"/>
            <consortium name="The Broad Institute Genome Sequencing Center for Infectious Disease"/>
            <person name="Wu L."/>
            <person name="Ma J."/>
        </authorList>
    </citation>
    <scope>NUCLEOTIDE SEQUENCE [LARGE SCALE GENOMIC DNA]</scope>
    <source>
        <strain evidence="3">CCUG 62221</strain>
    </source>
</reference>
<evidence type="ECO:0008006" key="4">
    <source>
        <dbReference type="Google" id="ProtNLM"/>
    </source>
</evidence>
<accession>A0ABW3WKE9</accession>
<evidence type="ECO:0000313" key="3">
    <source>
        <dbReference type="Proteomes" id="UP001597241"/>
    </source>
</evidence>
<sequence>MKKLIYIILIISCFVACKPSKNIVETHSTDTIYKSKVITVDNPQLTNLVIENVCDSVGNLRPFVFNASSGKIKTEIKTTGNKIHIHQNIDSIKQVAVNEYKSSIKTQTIETIKYKNKKVMWYSILLNIALLVYIFRKPILAVIKKFIFPI</sequence>
<dbReference type="EMBL" id="JBHTMV010000002">
    <property type="protein sequence ID" value="MFD1292623.1"/>
    <property type="molecule type" value="Genomic_DNA"/>
</dbReference>
<evidence type="ECO:0000313" key="2">
    <source>
        <dbReference type="EMBL" id="MFD1292623.1"/>
    </source>
</evidence>
<gene>
    <name evidence="2" type="ORF">ACFQ5N_02135</name>
</gene>
<feature type="transmembrane region" description="Helical" evidence="1">
    <location>
        <begin position="119"/>
        <end position="135"/>
    </location>
</feature>
<keyword evidence="1" id="KW-0812">Transmembrane</keyword>
<comment type="caution">
    <text evidence="2">The sequence shown here is derived from an EMBL/GenBank/DDBJ whole genome shotgun (WGS) entry which is preliminary data.</text>
</comment>
<name>A0ABW3WKE9_9FLAO</name>
<dbReference type="RefSeq" id="WP_386807323.1">
    <property type="nucleotide sequence ID" value="NZ_JBHTMV010000002.1"/>
</dbReference>
<keyword evidence="1" id="KW-0472">Membrane</keyword>
<proteinExistence type="predicted"/>
<keyword evidence="3" id="KW-1185">Reference proteome</keyword>
<evidence type="ECO:0000256" key="1">
    <source>
        <dbReference type="SAM" id="Phobius"/>
    </source>
</evidence>
<organism evidence="2 3">
    <name type="scientific">Lutibacter holmesii</name>
    <dbReference type="NCBI Taxonomy" id="1137985"/>
    <lineage>
        <taxon>Bacteria</taxon>
        <taxon>Pseudomonadati</taxon>
        <taxon>Bacteroidota</taxon>
        <taxon>Flavobacteriia</taxon>
        <taxon>Flavobacteriales</taxon>
        <taxon>Flavobacteriaceae</taxon>
        <taxon>Lutibacter</taxon>
    </lineage>
</organism>
<keyword evidence="1" id="KW-1133">Transmembrane helix</keyword>